<evidence type="ECO:0000313" key="3">
    <source>
        <dbReference type="Proteomes" id="UP000187506"/>
    </source>
</evidence>
<proteinExistence type="predicted"/>
<protein>
    <recommendedName>
        <fullName evidence="4">DKNYY family protein</fullName>
    </recommendedName>
</protein>
<accession>A0AAC9LMN2</accession>
<organism evidence="2 3">
    <name type="scientific">Lacinutrix venerupis</name>
    <dbReference type="NCBI Taxonomy" id="1486034"/>
    <lineage>
        <taxon>Bacteria</taxon>
        <taxon>Pseudomonadati</taxon>
        <taxon>Bacteroidota</taxon>
        <taxon>Flavobacteriia</taxon>
        <taxon>Flavobacteriales</taxon>
        <taxon>Flavobacteriaceae</taxon>
        <taxon>Lacinutrix</taxon>
    </lineage>
</organism>
<evidence type="ECO:0008006" key="4">
    <source>
        <dbReference type="Google" id="ProtNLM"/>
    </source>
</evidence>
<keyword evidence="1" id="KW-0732">Signal</keyword>
<evidence type="ECO:0000256" key="1">
    <source>
        <dbReference type="SAM" id="SignalP"/>
    </source>
</evidence>
<dbReference type="RefSeq" id="WP_076734167.1">
    <property type="nucleotide sequence ID" value="NZ_CP019352.1"/>
</dbReference>
<dbReference type="AlphaFoldDB" id="A0AAC9LMN2"/>
<keyword evidence="3" id="KW-1185">Reference proteome</keyword>
<dbReference type="EMBL" id="CP019352">
    <property type="protein sequence ID" value="APY01264.1"/>
    <property type="molecule type" value="Genomic_DNA"/>
</dbReference>
<name>A0AAC9LMN2_9FLAO</name>
<evidence type="ECO:0000313" key="2">
    <source>
        <dbReference type="EMBL" id="APY01264.1"/>
    </source>
</evidence>
<gene>
    <name evidence="2" type="ORF">BWR22_13425</name>
</gene>
<feature type="chain" id="PRO_5041977764" description="DKNYY family protein" evidence="1">
    <location>
        <begin position="20"/>
        <end position="220"/>
    </location>
</feature>
<reference evidence="2 3" key="1">
    <citation type="submission" date="2017-01" db="EMBL/GenBank/DDBJ databases">
        <title>Complete genome of Lacinutrix venerupis DOK2-8 isolated from seawater in Dokdo.</title>
        <authorList>
            <person name="Chi W.-J."/>
            <person name="Kim J.H."/>
        </authorList>
    </citation>
    <scope>NUCLEOTIDE SEQUENCE [LARGE SCALE GENOMIC DNA]</scope>
    <source>
        <strain evidence="2 3">DOK2-8</strain>
    </source>
</reference>
<dbReference type="Proteomes" id="UP000187506">
    <property type="component" value="Chromosome"/>
</dbReference>
<feature type="signal peptide" evidence="1">
    <location>
        <begin position="1"/>
        <end position="19"/>
    </location>
</feature>
<dbReference type="KEGG" id="lvn:BWR22_13425"/>
<sequence length="220" mass="26443">MKTFVIVTLLLFFTGLAQSQESLYIDEKGDTINKNEYLKKWRNKDLLLSTWSHIDKNGKTYYTLKKDLYLKGIFNYSETIKQLKKITNKNFKDSTTILIEYYFKDDLCTSSSVKNKWDVDRITERKFFTNPIRDELKNEEITMITLFENGIIIENKPKRKSEYYYIDKDNYFRNKFFKNPTLCGAYALFKKNGETVIRNGEYRPDQMAKHLKPEIWKHFF</sequence>